<dbReference type="EMBL" id="JBBPDW010000035">
    <property type="protein sequence ID" value="KAK7536658.1"/>
    <property type="molecule type" value="Genomic_DNA"/>
</dbReference>
<accession>A0ABR1LPL7</accession>
<comment type="caution">
    <text evidence="1">The sequence shown here is derived from an EMBL/GenBank/DDBJ whole genome shotgun (WGS) entry which is preliminary data.</text>
</comment>
<organism evidence="1 2">
    <name type="scientific">Phyllosticta citricarpa</name>
    <dbReference type="NCBI Taxonomy" id="55181"/>
    <lineage>
        <taxon>Eukaryota</taxon>
        <taxon>Fungi</taxon>
        <taxon>Dikarya</taxon>
        <taxon>Ascomycota</taxon>
        <taxon>Pezizomycotina</taxon>
        <taxon>Dothideomycetes</taxon>
        <taxon>Dothideomycetes incertae sedis</taxon>
        <taxon>Botryosphaeriales</taxon>
        <taxon>Phyllostictaceae</taxon>
        <taxon>Phyllosticta</taxon>
    </lineage>
</organism>
<name>A0ABR1LPL7_9PEZI</name>
<reference evidence="1 2" key="1">
    <citation type="submission" date="2024-04" db="EMBL/GenBank/DDBJ databases">
        <title>Phyllosticta paracitricarpa is synonymous to the EU quarantine fungus P. citricarpa based on phylogenomic analyses.</title>
        <authorList>
            <consortium name="Lawrence Berkeley National Laboratory"/>
            <person name="Van Ingen-Buijs V.A."/>
            <person name="Van Westerhoven A.C."/>
            <person name="Haridas S."/>
            <person name="Skiadas P."/>
            <person name="Martin F."/>
            <person name="Groenewald J.Z."/>
            <person name="Crous P.W."/>
            <person name="Seidl M.F."/>
        </authorList>
    </citation>
    <scope>NUCLEOTIDE SEQUENCE [LARGE SCALE GENOMIC DNA]</scope>
    <source>
        <strain evidence="1 2">CBS 122670</strain>
    </source>
</reference>
<proteinExistence type="predicted"/>
<evidence type="ECO:0000313" key="1">
    <source>
        <dbReference type="EMBL" id="KAK7536658.1"/>
    </source>
</evidence>
<keyword evidence="2" id="KW-1185">Reference proteome</keyword>
<evidence type="ECO:0000313" key="2">
    <source>
        <dbReference type="Proteomes" id="UP001365128"/>
    </source>
</evidence>
<protein>
    <submittedName>
        <fullName evidence="1">Uncharacterized protein</fullName>
    </submittedName>
</protein>
<dbReference type="Proteomes" id="UP001365128">
    <property type="component" value="Unassembled WGS sequence"/>
</dbReference>
<gene>
    <name evidence="1" type="ORF">IWX46DRAFT_643508</name>
</gene>
<sequence>MNKNLSNYRWQRSKAAPFEGLARDLYLGASPFETLTDEERFFVLQTLGLLAMDRMAPAGSLAVNICEEINKDITKAVEECCRKSLSGRLEYLRLVLGDIVAAVKAIEGGGPRMAMVE</sequence>